<keyword evidence="1" id="KW-0175">Coiled coil</keyword>
<sequence>MIIDQIDLLKSEERKLRKFKNYNEEASETVNIHLEEIRRKKDKLYKLCDLMGIDRPEETEPASNDSLYSRRVPQPTGRFGSALIHWQR</sequence>
<feature type="region of interest" description="Disordered" evidence="2">
    <location>
        <begin position="55"/>
        <end position="74"/>
    </location>
</feature>
<dbReference type="EMBL" id="AMZN01000002">
    <property type="protein sequence ID" value="ELR73725.1"/>
    <property type="molecule type" value="Genomic_DNA"/>
</dbReference>
<accession>L8JY78</accession>
<reference evidence="3 4" key="1">
    <citation type="submission" date="2012-12" db="EMBL/GenBank/DDBJ databases">
        <title>Genome assembly of Fulvivirga imtechensis AK7.</title>
        <authorList>
            <person name="Nupur N."/>
            <person name="Khatri I."/>
            <person name="Kumar R."/>
            <person name="Subramanian S."/>
            <person name="Pinnaka A."/>
        </authorList>
    </citation>
    <scope>NUCLEOTIDE SEQUENCE [LARGE SCALE GENOMIC DNA]</scope>
    <source>
        <strain evidence="3 4">AK7</strain>
    </source>
</reference>
<evidence type="ECO:0000313" key="3">
    <source>
        <dbReference type="EMBL" id="ELR73725.1"/>
    </source>
</evidence>
<feature type="coiled-coil region" evidence="1">
    <location>
        <begin position="9"/>
        <end position="43"/>
    </location>
</feature>
<protein>
    <submittedName>
        <fullName evidence="3">Uncharacterized protein</fullName>
    </submittedName>
</protein>
<gene>
    <name evidence="3" type="ORF">C900_01335</name>
</gene>
<evidence type="ECO:0000256" key="2">
    <source>
        <dbReference type="SAM" id="MobiDB-lite"/>
    </source>
</evidence>
<name>L8JY78_9BACT</name>
<keyword evidence="4" id="KW-1185">Reference proteome</keyword>
<evidence type="ECO:0000256" key="1">
    <source>
        <dbReference type="SAM" id="Coils"/>
    </source>
</evidence>
<dbReference type="AlphaFoldDB" id="L8JY78"/>
<proteinExistence type="predicted"/>
<dbReference type="Proteomes" id="UP000011135">
    <property type="component" value="Unassembled WGS sequence"/>
</dbReference>
<organism evidence="3 4">
    <name type="scientific">Fulvivirga imtechensis AK7</name>
    <dbReference type="NCBI Taxonomy" id="1237149"/>
    <lineage>
        <taxon>Bacteria</taxon>
        <taxon>Pseudomonadati</taxon>
        <taxon>Bacteroidota</taxon>
        <taxon>Cytophagia</taxon>
        <taxon>Cytophagales</taxon>
        <taxon>Fulvivirgaceae</taxon>
        <taxon>Fulvivirga</taxon>
    </lineage>
</organism>
<evidence type="ECO:0000313" key="4">
    <source>
        <dbReference type="Proteomes" id="UP000011135"/>
    </source>
</evidence>
<comment type="caution">
    <text evidence="3">The sequence shown here is derived from an EMBL/GenBank/DDBJ whole genome shotgun (WGS) entry which is preliminary data.</text>
</comment>